<comment type="caution">
    <text evidence="1">The sequence shown here is derived from an EMBL/GenBank/DDBJ whole genome shotgun (WGS) entry which is preliminary data.</text>
</comment>
<organism evidence="1 3">
    <name type="scientific">Purpureocillium lilacinum</name>
    <name type="common">Paecilomyces lilacinus</name>
    <dbReference type="NCBI Taxonomy" id="33203"/>
    <lineage>
        <taxon>Eukaryota</taxon>
        <taxon>Fungi</taxon>
        <taxon>Dikarya</taxon>
        <taxon>Ascomycota</taxon>
        <taxon>Pezizomycotina</taxon>
        <taxon>Sordariomycetes</taxon>
        <taxon>Hypocreomycetidae</taxon>
        <taxon>Hypocreales</taxon>
        <taxon>Ophiocordycipitaceae</taxon>
        <taxon>Purpureocillium</taxon>
    </lineage>
</organism>
<reference evidence="1 3" key="1">
    <citation type="submission" date="2016-01" db="EMBL/GenBank/DDBJ databases">
        <title>Biosynthesis of antibiotic leucinostatins and their inhibition on Phytophthora in bio-control Purpureocillium lilacinum.</title>
        <authorList>
            <person name="Wang G."/>
            <person name="Liu Z."/>
            <person name="Lin R."/>
            <person name="Li E."/>
            <person name="Mao Z."/>
            <person name="Ling J."/>
            <person name="Yin W."/>
            <person name="Xie B."/>
        </authorList>
    </citation>
    <scope>NUCLEOTIDE SEQUENCE [LARGE SCALE GENOMIC DNA]</scope>
    <source>
        <strain evidence="1">PLBJ-1</strain>
        <strain evidence="2">PLFJ-1</strain>
    </source>
</reference>
<dbReference type="Proteomes" id="UP000078240">
    <property type="component" value="Unassembled WGS sequence"/>
</dbReference>
<gene>
    <name evidence="1" type="ORF">VFPBJ_02844</name>
    <name evidence="2" type="ORF">VFPFJ_05028</name>
</gene>
<dbReference type="Proteomes" id="UP000078340">
    <property type="component" value="Unassembled WGS sequence"/>
</dbReference>
<sequence length="122" mass="14090">MCQSCHGLKHADGRGHTGHHNPTSSMLLRCDLETESRSRAWIQGRLAALAEQGAASRASETSARQHNHQVLRYRTVPNPIDRRRSAQWFQHHLRDHICAIGRWSLDEPSSWRGNRRPIRRWG</sequence>
<proteinExistence type="predicted"/>
<evidence type="ECO:0000313" key="3">
    <source>
        <dbReference type="Proteomes" id="UP000078240"/>
    </source>
</evidence>
<accession>A0A179H1E5</accession>
<dbReference type="AlphaFoldDB" id="A0A179H1E5"/>
<dbReference type="EMBL" id="LSBH01000002">
    <property type="protein sequence ID" value="OAQ84076.1"/>
    <property type="molecule type" value="Genomic_DNA"/>
</dbReference>
<evidence type="ECO:0000313" key="1">
    <source>
        <dbReference type="EMBL" id="OAQ84076.1"/>
    </source>
</evidence>
<name>A0A179H1E5_PURLI</name>
<evidence type="ECO:0000313" key="2">
    <source>
        <dbReference type="EMBL" id="OAQ90869.1"/>
    </source>
</evidence>
<protein>
    <submittedName>
        <fullName evidence="1">Uncharacterized protein</fullName>
    </submittedName>
</protein>
<dbReference type="EMBL" id="LSBI01000004">
    <property type="protein sequence ID" value="OAQ90869.1"/>
    <property type="molecule type" value="Genomic_DNA"/>
</dbReference>